<dbReference type="SMART" id="SM00209">
    <property type="entry name" value="TSP1"/>
    <property type="match status" value="6"/>
</dbReference>
<keyword evidence="4 8" id="KW-0732">Signal</keyword>
<dbReference type="FunFam" id="2.20.100.10:FF:000067">
    <property type="entry name" value="Hemicentin 1"/>
    <property type="match status" value="1"/>
</dbReference>
<dbReference type="STRING" id="407821.A0A087SXQ5"/>
<dbReference type="InterPro" id="IPR000884">
    <property type="entry name" value="TSP1_rpt"/>
</dbReference>
<evidence type="ECO:0000256" key="5">
    <source>
        <dbReference type="ARBA" id="ARBA00022737"/>
    </source>
</evidence>
<dbReference type="GO" id="GO:0005576">
    <property type="term" value="C:extracellular region"/>
    <property type="evidence" value="ECO:0007669"/>
    <property type="project" value="UniProtKB-SubCell"/>
</dbReference>
<dbReference type="FunFam" id="2.20.100.10:FF:000007">
    <property type="entry name" value="Thrombospondin 1"/>
    <property type="match status" value="1"/>
</dbReference>
<dbReference type="EMBL" id="KK112432">
    <property type="protein sequence ID" value="KFM57644.1"/>
    <property type="molecule type" value="Genomic_DNA"/>
</dbReference>
<accession>A0A087SXQ5</accession>
<dbReference type="InterPro" id="IPR052065">
    <property type="entry name" value="Compl_asym_regulator"/>
</dbReference>
<comment type="subcellular location">
    <subcellularLocation>
        <location evidence="1">Secreted</location>
    </subcellularLocation>
</comment>
<evidence type="ECO:0000256" key="6">
    <source>
        <dbReference type="ARBA" id="ARBA00023157"/>
    </source>
</evidence>
<reference evidence="9 10" key="1">
    <citation type="submission" date="2013-11" db="EMBL/GenBank/DDBJ databases">
        <title>Genome sequencing of Stegodyphus mimosarum.</title>
        <authorList>
            <person name="Bechsgaard J."/>
        </authorList>
    </citation>
    <scope>NUCLEOTIDE SEQUENCE [LARGE SCALE GENOMIC DNA]</scope>
</reference>
<dbReference type="InterPro" id="IPR036383">
    <property type="entry name" value="TSP1_rpt_sf"/>
</dbReference>
<dbReference type="AlphaFoldDB" id="A0A087SXQ5"/>
<keyword evidence="3" id="KW-0245">EGF-like domain</keyword>
<proteinExistence type="predicted"/>
<evidence type="ECO:0000256" key="1">
    <source>
        <dbReference type="ARBA" id="ARBA00004613"/>
    </source>
</evidence>
<evidence type="ECO:0000256" key="2">
    <source>
        <dbReference type="ARBA" id="ARBA00022525"/>
    </source>
</evidence>
<evidence type="ECO:0000256" key="3">
    <source>
        <dbReference type="ARBA" id="ARBA00022536"/>
    </source>
</evidence>
<evidence type="ECO:0000256" key="8">
    <source>
        <dbReference type="SAM" id="SignalP"/>
    </source>
</evidence>
<dbReference type="PANTHER" id="PTHR22906:SF21">
    <property type="entry name" value="SEMA DOMAIN-CONTAINING PROTEIN"/>
    <property type="match status" value="1"/>
</dbReference>
<gene>
    <name evidence="9" type="ORF">X975_15022</name>
</gene>
<evidence type="ECO:0000313" key="9">
    <source>
        <dbReference type="EMBL" id="KFM57644.1"/>
    </source>
</evidence>
<organism evidence="9 10">
    <name type="scientific">Stegodyphus mimosarum</name>
    <name type="common">African social velvet spider</name>
    <dbReference type="NCBI Taxonomy" id="407821"/>
    <lineage>
        <taxon>Eukaryota</taxon>
        <taxon>Metazoa</taxon>
        <taxon>Ecdysozoa</taxon>
        <taxon>Arthropoda</taxon>
        <taxon>Chelicerata</taxon>
        <taxon>Arachnida</taxon>
        <taxon>Araneae</taxon>
        <taxon>Araneomorphae</taxon>
        <taxon>Entelegynae</taxon>
        <taxon>Eresoidea</taxon>
        <taxon>Eresidae</taxon>
        <taxon>Stegodyphus</taxon>
    </lineage>
</organism>
<sequence length="393" mass="43475">MVSSPIKFRIPLPIIVIILSYSWNIVLGEDGEWGEWSVWNACSVTCGKGLRKRHRNCDSPRPSKGGKWCTGDHLETQVCEFPFRCAADGNWGDWGAWTECSISCGEGVRHRYRACDNPAPQNRGKDCEGDSQQSEQCVNVRECPRDGKWSSWGKWSSCSVTCGRGGIQHRYRACNRPPPSAGGAHCKGLNHEQISCQAPGRCPVDGEWSDWTNWSPCSVTCGAGEQRRWRACDEPAPQHGGADCDRSEADEMQIRSCNGSLIFCPVNGGWSEWSEWGGCYTSDCQQAENTSVSFRQRSCNNPLPVHNGTMCQGTFLETGLCPNLHAALNCKVNGGWSEWGPWTCKKDAVTRKRQCNNPKPANGGAKCPGNSVDDYDKEEEQYAKLCPGFVDDE</sequence>
<keyword evidence="6" id="KW-1015">Disulfide bond</keyword>
<dbReference type="PRINTS" id="PR01705">
    <property type="entry name" value="TSP1REPEAT"/>
</dbReference>
<evidence type="ECO:0000256" key="7">
    <source>
        <dbReference type="ARBA" id="ARBA00023180"/>
    </source>
</evidence>
<dbReference type="SUPFAM" id="SSF82895">
    <property type="entry name" value="TSP-1 type 1 repeat"/>
    <property type="match status" value="6"/>
</dbReference>
<evidence type="ECO:0000313" key="10">
    <source>
        <dbReference type="Proteomes" id="UP000054359"/>
    </source>
</evidence>
<dbReference type="PANTHER" id="PTHR22906">
    <property type="entry name" value="PROPERDIN"/>
    <property type="match status" value="1"/>
</dbReference>
<dbReference type="OMA" id="CFLKNCP"/>
<feature type="non-terminal residue" evidence="9">
    <location>
        <position position="393"/>
    </location>
</feature>
<dbReference type="Gene3D" id="2.20.100.10">
    <property type="entry name" value="Thrombospondin type-1 (TSP1) repeat"/>
    <property type="match status" value="6"/>
</dbReference>
<keyword evidence="7" id="KW-0325">Glycoprotein</keyword>
<feature type="chain" id="PRO_5001829122" evidence="8">
    <location>
        <begin position="29"/>
        <end position="393"/>
    </location>
</feature>
<protein>
    <submittedName>
        <fullName evidence="9">Hemicentin-1</fullName>
    </submittedName>
</protein>
<keyword evidence="10" id="KW-1185">Reference proteome</keyword>
<dbReference type="FunFam" id="2.20.100.10:FF:000001">
    <property type="entry name" value="semaphorin-5A isoform X1"/>
    <property type="match status" value="3"/>
</dbReference>
<dbReference type="PROSITE" id="PS50092">
    <property type="entry name" value="TSP1"/>
    <property type="match status" value="6"/>
</dbReference>
<dbReference type="Pfam" id="PF00090">
    <property type="entry name" value="TSP_1"/>
    <property type="match status" value="5"/>
</dbReference>
<keyword evidence="5" id="KW-0677">Repeat</keyword>
<name>A0A087SXQ5_STEMI</name>
<dbReference type="OrthoDB" id="6415328at2759"/>
<evidence type="ECO:0000256" key="4">
    <source>
        <dbReference type="ARBA" id="ARBA00022729"/>
    </source>
</evidence>
<keyword evidence="2" id="KW-0964">Secreted</keyword>
<dbReference type="Proteomes" id="UP000054359">
    <property type="component" value="Unassembled WGS sequence"/>
</dbReference>
<feature type="signal peptide" evidence="8">
    <location>
        <begin position="1"/>
        <end position="28"/>
    </location>
</feature>